<name>A0A4Q9PQZ5_9APHY</name>
<evidence type="ECO:0000256" key="1">
    <source>
        <dbReference type="SAM" id="MobiDB-lite"/>
    </source>
</evidence>
<dbReference type="AlphaFoldDB" id="A0A4Q9PQZ5"/>
<accession>A0A4Q9PQZ5</accession>
<feature type="compositionally biased region" description="Low complexity" evidence="1">
    <location>
        <begin position="160"/>
        <end position="219"/>
    </location>
</feature>
<feature type="domain" description="Ribonuclease H1 N-terminal" evidence="2">
    <location>
        <begin position="100"/>
        <end position="144"/>
    </location>
</feature>
<keyword evidence="4" id="KW-1185">Reference proteome</keyword>
<dbReference type="Proteomes" id="UP000292082">
    <property type="component" value="Unassembled WGS sequence"/>
</dbReference>
<feature type="region of interest" description="Disordered" evidence="1">
    <location>
        <begin position="160"/>
        <end position="233"/>
    </location>
</feature>
<dbReference type="STRING" id="114155.A0A4Q9PQZ5"/>
<organism evidence="3 4">
    <name type="scientific">Dichomitus squalens</name>
    <dbReference type="NCBI Taxonomy" id="114155"/>
    <lineage>
        <taxon>Eukaryota</taxon>
        <taxon>Fungi</taxon>
        <taxon>Dikarya</taxon>
        <taxon>Basidiomycota</taxon>
        <taxon>Agaricomycotina</taxon>
        <taxon>Agaricomycetes</taxon>
        <taxon>Polyporales</taxon>
        <taxon>Polyporaceae</taxon>
        <taxon>Dichomitus</taxon>
    </lineage>
</organism>
<proteinExistence type="predicted"/>
<reference evidence="3 4" key="1">
    <citation type="submission" date="2019-01" db="EMBL/GenBank/DDBJ databases">
        <title>Draft genome sequences of three monokaryotic isolates of the white-rot basidiomycete fungus Dichomitus squalens.</title>
        <authorList>
            <consortium name="DOE Joint Genome Institute"/>
            <person name="Lopez S.C."/>
            <person name="Andreopoulos B."/>
            <person name="Pangilinan J."/>
            <person name="Lipzen A."/>
            <person name="Riley R."/>
            <person name="Ahrendt S."/>
            <person name="Ng V."/>
            <person name="Barry K."/>
            <person name="Daum C."/>
            <person name="Grigoriev I.V."/>
            <person name="Hilden K.S."/>
            <person name="Makela M.R."/>
            <person name="de Vries R.P."/>
        </authorList>
    </citation>
    <scope>NUCLEOTIDE SEQUENCE [LARGE SCALE GENOMIC DNA]</scope>
    <source>
        <strain evidence="3 4">CBS 464.89</strain>
    </source>
</reference>
<gene>
    <name evidence="3" type="ORF">BD310DRAFT_930786</name>
</gene>
<evidence type="ECO:0000313" key="4">
    <source>
        <dbReference type="Proteomes" id="UP000292082"/>
    </source>
</evidence>
<dbReference type="InterPro" id="IPR011320">
    <property type="entry name" value="RNase_H1_N"/>
</dbReference>
<protein>
    <recommendedName>
        <fullName evidence="2">Ribonuclease H1 N-terminal domain-containing protein</fullName>
    </recommendedName>
</protein>
<evidence type="ECO:0000259" key="2">
    <source>
        <dbReference type="Pfam" id="PF01693"/>
    </source>
</evidence>
<feature type="compositionally biased region" description="Polar residues" evidence="1">
    <location>
        <begin position="220"/>
        <end position="233"/>
    </location>
</feature>
<sequence length="343" mass="38109">MPNGTQDETALYEGPYVVVLGSRGDAPRILNERPPNTALGKFPSLLPIVVVVKNHDDAVQVDAICALLEAQSFDKTDYGALKSFIQHSREIAEALTRYEKIYAIRVGHETGIWAGISWDHIEHFKEFKDAKWKGHPSFRDALLWMIEKAPYNWVAKLYSPPQSQSPTKKTSPSTSQPISSQPISSQPISSQPISSQPISSQPISSQPISSQPISSITPPRQMSESPSKGNQRVNNEEENIVRLMDQQSLGGPIHPALQALQAVIRPLPSQIPSVSRLSGFRLGTSPDTFLHERLAHNTVIFKVLWARLYATSPEVFAHYVTYELGWSEADGLELWDMIELPGL</sequence>
<evidence type="ECO:0000313" key="3">
    <source>
        <dbReference type="EMBL" id="TBU56799.1"/>
    </source>
</evidence>
<dbReference type="Pfam" id="PF01693">
    <property type="entry name" value="Cauli_VI"/>
    <property type="match status" value="1"/>
</dbReference>
<dbReference type="EMBL" id="ML145146">
    <property type="protein sequence ID" value="TBU56799.1"/>
    <property type="molecule type" value="Genomic_DNA"/>
</dbReference>